<dbReference type="WBParaSite" id="EEL_0000847901-mRNA-1">
    <property type="protein sequence ID" value="EEL_0000847901-mRNA-1"/>
    <property type="gene ID" value="EEL_0000847901"/>
</dbReference>
<accession>A0A0R3S1E1</accession>
<dbReference type="Proteomes" id="UP000050640">
    <property type="component" value="Unplaced"/>
</dbReference>
<feature type="compositionally biased region" description="Basic and acidic residues" evidence="1">
    <location>
        <begin position="224"/>
        <end position="235"/>
    </location>
</feature>
<evidence type="ECO:0000256" key="1">
    <source>
        <dbReference type="SAM" id="MobiDB-lite"/>
    </source>
</evidence>
<proteinExistence type="predicted"/>
<sequence>MYTGCSQAIAFRNSLSTVSQEKVKCVRSGQCNNETHPWMPASEIIFGLKGRIAYTNAEMAKSVENVEITGKDAMRSLHGLIKILTELKKQCEGVSEVVKVLSDALIDRQNNADIRRTGTDEHLPFTSILIQKLRAEIEDNKSLAQEASAVAVLFGNLIKQSNDICKDARNLMNSFSLEKKLEVERKDNVNIELEDDVISQKSNLNAFGDNMLDDNEYDVTVREAKREDERMEDSGKTGVLNETATMPSAADTAVKKTTSTDQM</sequence>
<evidence type="ECO:0000313" key="3">
    <source>
        <dbReference type="WBParaSite" id="EEL_0000847901-mRNA-1"/>
    </source>
</evidence>
<reference evidence="3" key="1">
    <citation type="submission" date="2017-02" db="UniProtKB">
        <authorList>
            <consortium name="WormBaseParasite"/>
        </authorList>
    </citation>
    <scope>IDENTIFICATION</scope>
</reference>
<name>A0A0R3S1E1_9BILA</name>
<evidence type="ECO:0000313" key="2">
    <source>
        <dbReference type="Proteomes" id="UP000050640"/>
    </source>
</evidence>
<organism evidence="2 3">
    <name type="scientific">Elaeophora elaphi</name>
    <dbReference type="NCBI Taxonomy" id="1147741"/>
    <lineage>
        <taxon>Eukaryota</taxon>
        <taxon>Metazoa</taxon>
        <taxon>Ecdysozoa</taxon>
        <taxon>Nematoda</taxon>
        <taxon>Chromadorea</taxon>
        <taxon>Rhabditida</taxon>
        <taxon>Spirurina</taxon>
        <taxon>Spiruromorpha</taxon>
        <taxon>Filarioidea</taxon>
        <taxon>Onchocercidae</taxon>
        <taxon>Elaeophora</taxon>
    </lineage>
</organism>
<keyword evidence="2" id="KW-1185">Reference proteome</keyword>
<protein>
    <submittedName>
        <fullName evidence="3">GIT domain-containing protein</fullName>
    </submittedName>
</protein>
<dbReference type="AlphaFoldDB" id="A0A0R3S1E1"/>
<feature type="region of interest" description="Disordered" evidence="1">
    <location>
        <begin position="224"/>
        <end position="263"/>
    </location>
</feature>